<evidence type="ECO:0000313" key="11">
    <source>
        <dbReference type="Proteomes" id="UP000184245"/>
    </source>
</evidence>
<keyword evidence="7" id="KW-0175">Coiled coil</keyword>
<comment type="similarity">
    <text evidence="6">Belongs to the ThrE exporter (TC 2.A.79) family.</text>
</comment>
<dbReference type="Proteomes" id="UP000184245">
    <property type="component" value="Unassembled WGS sequence"/>
</dbReference>
<evidence type="ECO:0000313" key="10">
    <source>
        <dbReference type="EMBL" id="SHE33617.1"/>
    </source>
</evidence>
<feature type="transmembrane region" description="Helical" evidence="8">
    <location>
        <begin position="110"/>
        <end position="128"/>
    </location>
</feature>
<dbReference type="AlphaFoldDB" id="A0A1M4SNV2"/>
<dbReference type="PANTHER" id="PTHR34390">
    <property type="entry name" value="UPF0442 PROTEIN YJJB-RELATED"/>
    <property type="match status" value="1"/>
</dbReference>
<keyword evidence="5 8" id="KW-0472">Membrane</keyword>
<keyword evidence="2" id="KW-1003">Cell membrane</keyword>
<dbReference type="EMBL" id="FQVI01000001">
    <property type="protein sequence ID" value="SHE33617.1"/>
    <property type="molecule type" value="Genomic_DNA"/>
</dbReference>
<feature type="transmembrane region" description="Helical" evidence="8">
    <location>
        <begin position="134"/>
        <end position="150"/>
    </location>
</feature>
<organism evidence="10 11">
    <name type="scientific">Lactonifactor longoviformis DSM 17459</name>
    <dbReference type="NCBI Taxonomy" id="1122155"/>
    <lineage>
        <taxon>Bacteria</taxon>
        <taxon>Bacillati</taxon>
        <taxon>Bacillota</taxon>
        <taxon>Clostridia</taxon>
        <taxon>Eubacteriales</taxon>
        <taxon>Clostridiaceae</taxon>
        <taxon>Lactonifactor</taxon>
    </lineage>
</organism>
<evidence type="ECO:0000256" key="7">
    <source>
        <dbReference type="SAM" id="Coils"/>
    </source>
</evidence>
<feature type="transmembrane region" description="Helical" evidence="8">
    <location>
        <begin position="191"/>
        <end position="212"/>
    </location>
</feature>
<evidence type="ECO:0000259" key="9">
    <source>
        <dbReference type="Pfam" id="PF06738"/>
    </source>
</evidence>
<sequence>MDVAMKAGNILLESGAEIFRVEETINRIAKYYGVEDSDSFVLSSGIFITAEGKEKQIYARVKHIPLNAVHLERVAAVNQLSREIEEGKHTVEQARERLEAIEVMKGKKDLARMLASGLGAGCFCYVFGGDFFDAFTAFLAGFLLYCFVVWTEKNGKNMSKIVVNIMGGFLATMFAVLLYKCHLGTNLDYIIIGSIIPLLPGVSFTNAIRDLADGDYIAGTVRMIDALLVTFGIALGVGLMYTIYYKMTGGPML</sequence>
<proteinExistence type="inferred from homology"/>
<gene>
    <name evidence="10" type="ORF">SAMN02745158_00178</name>
</gene>
<dbReference type="InterPro" id="IPR050539">
    <property type="entry name" value="ThrE_Dicarb/AminoAcid_Exp"/>
</dbReference>
<feature type="transmembrane region" description="Helical" evidence="8">
    <location>
        <begin position="224"/>
        <end position="244"/>
    </location>
</feature>
<dbReference type="InterPro" id="IPR010619">
    <property type="entry name" value="ThrE-like_N"/>
</dbReference>
<feature type="transmembrane region" description="Helical" evidence="8">
    <location>
        <begin position="162"/>
        <end position="179"/>
    </location>
</feature>
<dbReference type="GO" id="GO:0015744">
    <property type="term" value="P:succinate transport"/>
    <property type="evidence" value="ECO:0007669"/>
    <property type="project" value="TreeGrafter"/>
</dbReference>
<reference evidence="10 11" key="1">
    <citation type="submission" date="2016-11" db="EMBL/GenBank/DDBJ databases">
        <authorList>
            <person name="Jaros S."/>
            <person name="Januszkiewicz K."/>
            <person name="Wedrychowicz H."/>
        </authorList>
    </citation>
    <scope>NUCLEOTIDE SEQUENCE [LARGE SCALE GENOMIC DNA]</scope>
    <source>
        <strain evidence="10 11">DSM 17459</strain>
    </source>
</reference>
<evidence type="ECO:0000256" key="6">
    <source>
        <dbReference type="ARBA" id="ARBA00034125"/>
    </source>
</evidence>
<dbReference type="STRING" id="1122155.SAMN02745158_00178"/>
<feature type="coiled-coil region" evidence="7">
    <location>
        <begin position="77"/>
        <end position="104"/>
    </location>
</feature>
<dbReference type="PANTHER" id="PTHR34390:SF2">
    <property type="entry name" value="SUCCINATE TRANSPORTER SUBUNIT YJJP-RELATED"/>
    <property type="match status" value="1"/>
</dbReference>
<evidence type="ECO:0000256" key="8">
    <source>
        <dbReference type="SAM" id="Phobius"/>
    </source>
</evidence>
<dbReference type="GO" id="GO:0022857">
    <property type="term" value="F:transmembrane transporter activity"/>
    <property type="evidence" value="ECO:0007669"/>
    <property type="project" value="InterPro"/>
</dbReference>
<feature type="domain" description="Threonine/serine exporter-like N-terminal" evidence="9">
    <location>
        <begin position="2"/>
        <end position="243"/>
    </location>
</feature>
<dbReference type="GO" id="GO:0005886">
    <property type="term" value="C:plasma membrane"/>
    <property type="evidence" value="ECO:0007669"/>
    <property type="project" value="UniProtKB-SubCell"/>
</dbReference>
<comment type="subcellular location">
    <subcellularLocation>
        <location evidence="1">Cell membrane</location>
        <topology evidence="1">Multi-pass membrane protein</topology>
    </subcellularLocation>
</comment>
<evidence type="ECO:0000256" key="3">
    <source>
        <dbReference type="ARBA" id="ARBA00022692"/>
    </source>
</evidence>
<accession>A0A1M4SNV2</accession>
<dbReference type="Pfam" id="PF06738">
    <property type="entry name" value="ThrE"/>
    <property type="match status" value="1"/>
</dbReference>
<evidence type="ECO:0000256" key="2">
    <source>
        <dbReference type="ARBA" id="ARBA00022475"/>
    </source>
</evidence>
<keyword evidence="3 8" id="KW-0812">Transmembrane</keyword>
<evidence type="ECO:0000256" key="4">
    <source>
        <dbReference type="ARBA" id="ARBA00022989"/>
    </source>
</evidence>
<keyword evidence="4 8" id="KW-1133">Transmembrane helix</keyword>
<protein>
    <submittedName>
        <fullName evidence="10">Uncharacterized membrane protein YjjP, DUF1212 family</fullName>
    </submittedName>
</protein>
<evidence type="ECO:0000256" key="1">
    <source>
        <dbReference type="ARBA" id="ARBA00004651"/>
    </source>
</evidence>
<name>A0A1M4SNV2_9CLOT</name>
<evidence type="ECO:0000256" key="5">
    <source>
        <dbReference type="ARBA" id="ARBA00023136"/>
    </source>
</evidence>
<keyword evidence="11" id="KW-1185">Reference proteome</keyword>